<evidence type="ECO:0000259" key="1">
    <source>
        <dbReference type="Pfam" id="PF13320"/>
    </source>
</evidence>
<keyword evidence="3" id="KW-1185">Reference proteome</keyword>
<evidence type="ECO:0000313" key="2">
    <source>
        <dbReference type="EMBL" id="MBS4197404.1"/>
    </source>
</evidence>
<dbReference type="Pfam" id="PF13320">
    <property type="entry name" value="GH123_cat"/>
    <property type="match status" value="1"/>
</dbReference>
<sequence length="546" mass="63174">MANLAFQLTDSLEKIFPDYTPDTVPMNDITIFQNEQFSFQIAYRCDENKKIYINLEADETIHTSVSIVKKVPSTLPAYAESHDENYLSTKPGLFPDLLEPVTANSIELETGGWNSLWVDVYSKSDAVGEKTLKLLITDEHHQSIYNQSIKFRVIPYQLPEQTLIHTQWFHTDCLANYYGVDVFSDEHWRIIDNFLRFASENGINMILTPIFTPPLDTKVGGERTTVQLVQISYKNGEYEFDFTLLKKWLDLCKRNGIKYIEIAHLFTQWGAEFTPKIMVREEGVLLRKFGWDVTADSTEYRLFLASFLPALTSFLKANWDSEKVYFHISDEPNESNIATYSQAKEIAEPYLKDFKIIDALSDFSFYQKGIVSKPVVANDHIQTFIDHHVPNLWTYYCCAQNQKVSNRFMAMPSARNRIIATQLFKYDIEGFLHWGYNFYNSQYSIEPINPYIITDANNAFPSGDTFLVYPGKNGEAIPSIRSRVFYQALQDLRAFQWLEQLKGKAFVINIIEKSQTITFTEYPKEKGYIFQTREEINSAIEEALSS</sequence>
<dbReference type="InterPro" id="IPR025150">
    <property type="entry name" value="GH123_cat"/>
</dbReference>
<proteinExistence type="predicted"/>
<dbReference type="InterPro" id="IPR017853">
    <property type="entry name" value="GH"/>
</dbReference>
<organism evidence="2 3">
    <name type="scientific">Lederbergia citri</name>
    <dbReference type="NCBI Taxonomy" id="2833580"/>
    <lineage>
        <taxon>Bacteria</taxon>
        <taxon>Bacillati</taxon>
        <taxon>Bacillota</taxon>
        <taxon>Bacilli</taxon>
        <taxon>Bacillales</taxon>
        <taxon>Bacillaceae</taxon>
        <taxon>Lederbergia</taxon>
    </lineage>
</organism>
<feature type="domain" description="Glycoside hydrolase 123 catalytic" evidence="1">
    <location>
        <begin position="168"/>
        <end position="498"/>
    </location>
</feature>
<name>A0A942YIV4_9BACI</name>
<dbReference type="AlphaFoldDB" id="A0A942YIV4"/>
<comment type="caution">
    <text evidence="2">The sequence shown here is derived from an EMBL/GenBank/DDBJ whole genome shotgun (WGS) entry which is preliminary data.</text>
</comment>
<dbReference type="Proteomes" id="UP000681414">
    <property type="component" value="Unassembled WGS sequence"/>
</dbReference>
<dbReference type="RefSeq" id="WP_213126633.1">
    <property type="nucleotide sequence ID" value="NZ_JAGYPG010000004.1"/>
</dbReference>
<evidence type="ECO:0000313" key="3">
    <source>
        <dbReference type="Proteomes" id="UP000681414"/>
    </source>
</evidence>
<dbReference type="SUPFAM" id="SSF51445">
    <property type="entry name" value="(Trans)glycosidases"/>
    <property type="match status" value="1"/>
</dbReference>
<accession>A0A942YIV4</accession>
<protein>
    <submittedName>
        <fullName evidence="2">DUF4091 domain-containing protein</fullName>
    </submittedName>
</protein>
<dbReference type="EMBL" id="JAGYPG010000004">
    <property type="protein sequence ID" value="MBS4197404.1"/>
    <property type="molecule type" value="Genomic_DNA"/>
</dbReference>
<gene>
    <name evidence="2" type="ORF">KHA97_20375</name>
</gene>
<reference evidence="2 3" key="1">
    <citation type="submission" date="2021-05" db="EMBL/GenBank/DDBJ databases">
        <title>Novel Bacillus species.</title>
        <authorList>
            <person name="Liu G."/>
        </authorList>
    </citation>
    <scope>NUCLEOTIDE SEQUENCE [LARGE SCALE GENOMIC DNA]</scope>
    <source>
        <strain evidence="3">FJAT-49780</strain>
    </source>
</reference>